<dbReference type="Proteomes" id="UP000609874">
    <property type="component" value="Unassembled WGS sequence"/>
</dbReference>
<evidence type="ECO:0000256" key="3">
    <source>
        <dbReference type="ARBA" id="ARBA00023002"/>
    </source>
</evidence>
<dbReference type="PANTHER" id="PTHR48267">
    <property type="entry name" value="CUPREDOXIN SUPERFAMILY PROTEIN"/>
    <property type="match status" value="1"/>
</dbReference>
<evidence type="ECO:0000259" key="5">
    <source>
        <dbReference type="Pfam" id="PF07731"/>
    </source>
</evidence>
<evidence type="ECO:0000313" key="7">
    <source>
        <dbReference type="EMBL" id="MBD7993731.1"/>
    </source>
</evidence>
<dbReference type="InterPro" id="IPR002355">
    <property type="entry name" value="Cu_oxidase_Cu_BS"/>
</dbReference>
<dbReference type="CDD" id="cd13890">
    <property type="entry name" value="CuRO_3_CueO_FtsP"/>
    <property type="match status" value="1"/>
</dbReference>
<proteinExistence type="inferred from homology"/>
<dbReference type="PANTHER" id="PTHR48267:SF1">
    <property type="entry name" value="BILIRUBIN OXIDASE"/>
    <property type="match status" value="1"/>
</dbReference>
<dbReference type="Gene3D" id="2.60.40.420">
    <property type="entry name" value="Cupredoxins - blue copper proteins"/>
    <property type="match status" value="3"/>
</dbReference>
<dbReference type="SUPFAM" id="SSF49503">
    <property type="entry name" value="Cupredoxins"/>
    <property type="match status" value="3"/>
</dbReference>
<dbReference type="EMBL" id="JACSQD010000001">
    <property type="protein sequence ID" value="MBD7993731.1"/>
    <property type="molecule type" value="Genomic_DNA"/>
</dbReference>
<evidence type="ECO:0000256" key="4">
    <source>
        <dbReference type="SAM" id="MobiDB-lite"/>
    </source>
</evidence>
<feature type="domain" description="Plastocyanin-like" evidence="5">
    <location>
        <begin position="373"/>
        <end position="487"/>
    </location>
</feature>
<dbReference type="InterPro" id="IPR011706">
    <property type="entry name" value="Cu-oxidase_C"/>
</dbReference>
<dbReference type="CDD" id="cd04232">
    <property type="entry name" value="CuRO_1_CueO_FtsP"/>
    <property type="match status" value="1"/>
</dbReference>
<name>A0ABR8UME9_9MICC</name>
<sequence>MQPLPAPLLRAATPALRLLLCAVISLWVLAGCVPAAPPLEQTTTAFDRPLPIPPLAESRLVNGTRTFSLEAQEGSSELVPGLQTPTWGFNGPMLGPTLRAQAGERVAVDVANNLPEPTTVHWHGMHLPAAMDGGPHQPVAPDSTWKPSWQIDQPAATLWYHPHPHGNTEEHVYRGLAGMFILDDPLSQSLSLPQNYGLDDIPVIVQDKRLARDGSLITDSQGNELGMLGTTILANGVAGAVQQVETTLVRLRLLNGSTARTYDFGFDDNRGFAQIASDSGLLREPHETTRVRLSPGERAEIVVALEPGEDTLLTSYPPDLGGVAAPSAFGSADRLDILKLQAAPQLQPSSPLPARLAEFGIPESEAGVTRTFEVQDRQINGRSMDMDRIDTEVALGATEIWEVTNTHGVPHNWHVHDVQFEVLDIDGAEPPPELQGRKDTIYLEPEHTYRLIMRFEDYADPDSPYMYHCHLLLHEDQGLMGQFVVTQSGGSGGAGQPDQRRQEHDGGHQH</sequence>
<feature type="region of interest" description="Disordered" evidence="4">
    <location>
        <begin position="484"/>
        <end position="510"/>
    </location>
</feature>
<accession>A0ABR8UME9</accession>
<dbReference type="InterPro" id="IPR045087">
    <property type="entry name" value="Cu-oxidase_fam"/>
</dbReference>
<gene>
    <name evidence="7" type="ORF">H9639_00225</name>
</gene>
<evidence type="ECO:0000313" key="8">
    <source>
        <dbReference type="Proteomes" id="UP000609874"/>
    </source>
</evidence>
<comment type="similarity">
    <text evidence="1">Belongs to the multicopper oxidase family.</text>
</comment>
<evidence type="ECO:0000256" key="1">
    <source>
        <dbReference type="ARBA" id="ARBA00010609"/>
    </source>
</evidence>
<keyword evidence="8" id="KW-1185">Reference proteome</keyword>
<dbReference type="CDD" id="cd13867">
    <property type="entry name" value="CuRO_2_CueO_FtsP"/>
    <property type="match status" value="1"/>
</dbReference>
<evidence type="ECO:0000256" key="2">
    <source>
        <dbReference type="ARBA" id="ARBA00022723"/>
    </source>
</evidence>
<organism evidence="7 8">
    <name type="scientific">Arthrobacter gallicola</name>
    <dbReference type="NCBI Taxonomy" id="2762225"/>
    <lineage>
        <taxon>Bacteria</taxon>
        <taxon>Bacillati</taxon>
        <taxon>Actinomycetota</taxon>
        <taxon>Actinomycetes</taxon>
        <taxon>Micrococcales</taxon>
        <taxon>Micrococcaceae</taxon>
        <taxon>Arthrobacter</taxon>
    </lineage>
</organism>
<keyword evidence="3" id="KW-0560">Oxidoreductase</keyword>
<dbReference type="InterPro" id="IPR008972">
    <property type="entry name" value="Cupredoxin"/>
</dbReference>
<protein>
    <submittedName>
        <fullName evidence="7">Multicopper oxidase domain-containing protein</fullName>
    </submittedName>
</protein>
<dbReference type="PROSITE" id="PS00080">
    <property type="entry name" value="MULTICOPPER_OXIDASE2"/>
    <property type="match status" value="1"/>
</dbReference>
<feature type="compositionally biased region" description="Basic and acidic residues" evidence="4">
    <location>
        <begin position="498"/>
        <end position="510"/>
    </location>
</feature>
<feature type="domain" description="Plastocyanin-like" evidence="6">
    <location>
        <begin position="76"/>
        <end position="185"/>
    </location>
</feature>
<keyword evidence="2" id="KW-0479">Metal-binding</keyword>
<dbReference type="Pfam" id="PF07731">
    <property type="entry name" value="Cu-oxidase_2"/>
    <property type="match status" value="1"/>
</dbReference>
<dbReference type="Pfam" id="PF07732">
    <property type="entry name" value="Cu-oxidase_3"/>
    <property type="match status" value="1"/>
</dbReference>
<evidence type="ECO:0000259" key="6">
    <source>
        <dbReference type="Pfam" id="PF07732"/>
    </source>
</evidence>
<dbReference type="InterPro" id="IPR011707">
    <property type="entry name" value="Cu-oxidase-like_N"/>
</dbReference>
<reference evidence="7 8" key="1">
    <citation type="submission" date="2020-08" db="EMBL/GenBank/DDBJ databases">
        <title>A Genomic Blueprint of the Chicken Gut Microbiome.</title>
        <authorList>
            <person name="Gilroy R."/>
            <person name="Ravi A."/>
            <person name="Getino M."/>
            <person name="Pursley I."/>
            <person name="Horton D.L."/>
            <person name="Alikhan N.-F."/>
            <person name="Baker D."/>
            <person name="Gharbi K."/>
            <person name="Hall N."/>
            <person name="Watson M."/>
            <person name="Adriaenssens E.M."/>
            <person name="Foster-Nyarko E."/>
            <person name="Jarju S."/>
            <person name="Secka A."/>
            <person name="Antonio M."/>
            <person name="Oren A."/>
            <person name="Chaudhuri R."/>
            <person name="La Ragione R.M."/>
            <person name="Hildebrand F."/>
            <person name="Pallen M.J."/>
        </authorList>
    </citation>
    <scope>NUCLEOTIDE SEQUENCE [LARGE SCALE GENOMIC DNA]</scope>
    <source>
        <strain evidence="7 8">Sa2CUA1</strain>
    </source>
</reference>
<comment type="caution">
    <text evidence="7">The sequence shown here is derived from an EMBL/GenBank/DDBJ whole genome shotgun (WGS) entry which is preliminary data.</text>
</comment>